<dbReference type="RefSeq" id="WP_078405161.1">
    <property type="nucleotide sequence ID" value="NZ_CP016377.1"/>
</dbReference>
<proteinExistence type="predicted"/>
<name>A0AAJ3NGR7_9FLAO</name>
<gene>
    <name evidence="1" type="ORF">BAY32_16435</name>
</gene>
<evidence type="ECO:0000313" key="2">
    <source>
        <dbReference type="Proteomes" id="UP000190816"/>
    </source>
</evidence>
<comment type="caution">
    <text evidence="1">The sequence shown here is derived from an EMBL/GenBank/DDBJ whole genome shotgun (WGS) entry which is preliminary data.</text>
</comment>
<accession>A0AAJ3NGR7</accession>
<organism evidence="1 2">
    <name type="scientific">Elizabethkingia ursingii</name>
    <dbReference type="NCBI Taxonomy" id="1756150"/>
    <lineage>
        <taxon>Bacteria</taxon>
        <taxon>Pseudomonadati</taxon>
        <taxon>Bacteroidota</taxon>
        <taxon>Flavobacteriia</taxon>
        <taxon>Flavobacteriales</taxon>
        <taxon>Weeksellaceae</taxon>
        <taxon>Elizabethkingia</taxon>
    </lineage>
</organism>
<protein>
    <submittedName>
        <fullName evidence="1">Uncharacterized protein</fullName>
    </submittedName>
</protein>
<dbReference type="AlphaFoldDB" id="A0AAJ3NGR7"/>
<reference evidence="1 2" key="1">
    <citation type="submission" date="2016-06" db="EMBL/GenBank/DDBJ databases">
        <authorList>
            <person name="Nicholson A.C."/>
        </authorList>
    </citation>
    <scope>NUCLEOTIDE SEQUENCE [LARGE SCALE GENOMIC DNA]</scope>
    <source>
        <strain evidence="1 2">G4123</strain>
    </source>
</reference>
<sequence length="197" mass="22779">MKTKVYVILHGIDQNSFTPYIRIPIKANESPYGTDKNYCQNLPQFFGGTVEKDGSIIEAPSKNDIEATLKKEVEEESRTSLVLNLNFSKKIITTENKKKVKYIFYSCKDWQPTEISFEEGPDNKPEYKEMQCIIDIYREVFSGLEGEAIINKLLLEIKEKKDIEPTNAALKEFNTSETRQAFIEFITWWNSQGALEK</sequence>
<dbReference type="Proteomes" id="UP000190816">
    <property type="component" value="Unassembled WGS sequence"/>
</dbReference>
<dbReference type="KEGG" id="ego:BBD34_18485"/>
<dbReference type="EMBL" id="MAIC01000003">
    <property type="protein sequence ID" value="OPB80595.1"/>
    <property type="molecule type" value="Genomic_DNA"/>
</dbReference>
<evidence type="ECO:0000313" key="1">
    <source>
        <dbReference type="EMBL" id="OPB80595.1"/>
    </source>
</evidence>